<gene>
    <name evidence="10" type="ORF">SAMN04487943_12414</name>
</gene>
<dbReference type="Proteomes" id="UP000198565">
    <property type="component" value="Unassembled WGS sequence"/>
</dbReference>
<dbReference type="STRING" id="334253.SAMN04487943_12414"/>
<dbReference type="GO" id="GO:0016301">
    <property type="term" value="F:kinase activity"/>
    <property type="evidence" value="ECO:0007669"/>
    <property type="project" value="UniProtKB-KW"/>
</dbReference>
<feature type="domain" description="7,8-dihydro-6-hydroxymethylpterin-pyrophosphokinase" evidence="9">
    <location>
        <begin position="88"/>
        <end position="99"/>
    </location>
</feature>
<keyword evidence="11" id="KW-1185">Reference proteome</keyword>
<evidence type="ECO:0000313" key="11">
    <source>
        <dbReference type="Proteomes" id="UP000198565"/>
    </source>
</evidence>
<dbReference type="PANTHER" id="PTHR43071:SF1">
    <property type="entry name" value="2-AMINO-4-HYDROXY-6-HYDROXYMETHYLDIHYDROPTERIDINE PYROPHOSPHOKINASE"/>
    <property type="match status" value="1"/>
</dbReference>
<evidence type="ECO:0000313" key="10">
    <source>
        <dbReference type="EMBL" id="SFM50671.1"/>
    </source>
</evidence>
<evidence type="ECO:0000259" key="9">
    <source>
        <dbReference type="PROSITE" id="PS00794"/>
    </source>
</evidence>
<dbReference type="EC" id="2.7.6.3" evidence="3"/>
<accession>A0A1I4REI1</accession>
<dbReference type="UniPathway" id="UPA00077">
    <property type="reaction ID" value="UER00155"/>
</dbReference>
<dbReference type="Pfam" id="PF01288">
    <property type="entry name" value="HPPK"/>
    <property type="match status" value="1"/>
</dbReference>
<keyword evidence="8" id="KW-0289">Folate biosynthesis</keyword>
<protein>
    <recommendedName>
        <fullName evidence="3">2-amino-4-hydroxy-6-hydroxymethyldihydropteridine diphosphokinase</fullName>
        <ecNumber evidence="3">2.7.6.3</ecNumber>
    </recommendedName>
</protein>
<keyword evidence="5" id="KW-0547">Nucleotide-binding</keyword>
<organism evidence="10 11">
    <name type="scientific">Gracilibacillus orientalis</name>
    <dbReference type="NCBI Taxonomy" id="334253"/>
    <lineage>
        <taxon>Bacteria</taxon>
        <taxon>Bacillati</taxon>
        <taxon>Bacillota</taxon>
        <taxon>Bacilli</taxon>
        <taxon>Bacillales</taxon>
        <taxon>Bacillaceae</taxon>
        <taxon>Gracilibacillus</taxon>
    </lineage>
</organism>
<evidence type="ECO:0000256" key="7">
    <source>
        <dbReference type="ARBA" id="ARBA00022840"/>
    </source>
</evidence>
<dbReference type="PANTHER" id="PTHR43071">
    <property type="entry name" value="2-AMINO-4-HYDROXY-6-HYDROXYMETHYLDIHYDROPTERIDINE PYROPHOSPHOKINASE"/>
    <property type="match status" value="1"/>
</dbReference>
<dbReference type="NCBIfam" id="TIGR01498">
    <property type="entry name" value="folK"/>
    <property type="match status" value="1"/>
</dbReference>
<evidence type="ECO:0000256" key="8">
    <source>
        <dbReference type="ARBA" id="ARBA00022909"/>
    </source>
</evidence>
<evidence type="ECO:0000256" key="1">
    <source>
        <dbReference type="ARBA" id="ARBA00000198"/>
    </source>
</evidence>
<comment type="pathway">
    <text evidence="2">Cofactor biosynthesis; tetrahydrofolate biosynthesis; 2-amino-4-hydroxy-6-hydroxymethyl-7,8-dihydropteridine diphosphate from 7,8-dihydroneopterin triphosphate: step 4/4.</text>
</comment>
<dbReference type="GO" id="GO:0003848">
    <property type="term" value="F:2-amino-4-hydroxy-6-hydroxymethyldihydropteridine diphosphokinase activity"/>
    <property type="evidence" value="ECO:0007669"/>
    <property type="project" value="UniProtKB-EC"/>
</dbReference>
<dbReference type="AlphaFoldDB" id="A0A1I4REI1"/>
<keyword evidence="7" id="KW-0067">ATP-binding</keyword>
<dbReference type="InterPro" id="IPR035907">
    <property type="entry name" value="Hppk_sf"/>
</dbReference>
<comment type="catalytic activity">
    <reaction evidence="1">
        <text>6-hydroxymethyl-7,8-dihydropterin + ATP = (7,8-dihydropterin-6-yl)methyl diphosphate + AMP + H(+)</text>
        <dbReference type="Rhea" id="RHEA:11412"/>
        <dbReference type="ChEBI" id="CHEBI:15378"/>
        <dbReference type="ChEBI" id="CHEBI:30616"/>
        <dbReference type="ChEBI" id="CHEBI:44841"/>
        <dbReference type="ChEBI" id="CHEBI:72950"/>
        <dbReference type="ChEBI" id="CHEBI:456215"/>
        <dbReference type="EC" id="2.7.6.3"/>
    </reaction>
</comment>
<dbReference type="SUPFAM" id="SSF55083">
    <property type="entry name" value="6-hydroxymethyl-7,8-dihydropterin pyrophosphokinase, HPPK"/>
    <property type="match status" value="1"/>
</dbReference>
<keyword evidence="6 10" id="KW-0418">Kinase</keyword>
<evidence type="ECO:0000256" key="2">
    <source>
        <dbReference type="ARBA" id="ARBA00005051"/>
    </source>
</evidence>
<dbReference type="GO" id="GO:0046654">
    <property type="term" value="P:tetrahydrofolate biosynthetic process"/>
    <property type="evidence" value="ECO:0007669"/>
    <property type="project" value="UniProtKB-UniPathway"/>
</dbReference>
<dbReference type="Gene3D" id="3.30.70.560">
    <property type="entry name" value="7,8-Dihydro-6-hydroxymethylpterin-pyrophosphokinase HPPK"/>
    <property type="match status" value="1"/>
</dbReference>
<dbReference type="GO" id="GO:0005524">
    <property type="term" value="F:ATP binding"/>
    <property type="evidence" value="ECO:0007669"/>
    <property type="project" value="UniProtKB-KW"/>
</dbReference>
<proteinExistence type="predicted"/>
<dbReference type="GO" id="GO:0046656">
    <property type="term" value="P:folic acid biosynthetic process"/>
    <property type="evidence" value="ECO:0007669"/>
    <property type="project" value="UniProtKB-KW"/>
</dbReference>
<evidence type="ECO:0000256" key="3">
    <source>
        <dbReference type="ARBA" id="ARBA00013253"/>
    </source>
</evidence>
<sequence length="176" mass="20295">MKKVYIALGSNIQPRLTYLDQAIEELAKHDKIVINGQSSVYETDPVGFVDQEQFLNMVIEIETDLDPNSLLNVCQTIEQNFGRKREIKWGPRTIDLDILVYDQEDIETERLILPHPRLHERAFVLIPLAEINPFLYIAHVDKNITELLAKIPAQDKEGVVKWQQTNGVRESKRFGS</sequence>
<dbReference type="CDD" id="cd00483">
    <property type="entry name" value="HPPK"/>
    <property type="match status" value="1"/>
</dbReference>
<keyword evidence="4" id="KW-0808">Transferase</keyword>
<evidence type="ECO:0000256" key="5">
    <source>
        <dbReference type="ARBA" id="ARBA00022741"/>
    </source>
</evidence>
<dbReference type="PROSITE" id="PS00794">
    <property type="entry name" value="HPPK"/>
    <property type="match status" value="1"/>
</dbReference>
<reference evidence="11" key="1">
    <citation type="submission" date="2016-10" db="EMBL/GenBank/DDBJ databases">
        <authorList>
            <person name="Varghese N."/>
            <person name="Submissions S."/>
        </authorList>
    </citation>
    <scope>NUCLEOTIDE SEQUENCE [LARGE SCALE GENOMIC DNA]</scope>
    <source>
        <strain evidence="11">CGMCC 1.4250</strain>
    </source>
</reference>
<name>A0A1I4REI1_9BACI</name>
<dbReference type="RefSeq" id="WP_091486819.1">
    <property type="nucleotide sequence ID" value="NZ_FOTR01000024.1"/>
</dbReference>
<evidence type="ECO:0000256" key="6">
    <source>
        <dbReference type="ARBA" id="ARBA00022777"/>
    </source>
</evidence>
<dbReference type="InterPro" id="IPR000550">
    <property type="entry name" value="Hppk"/>
</dbReference>
<dbReference type="EMBL" id="FOTR01000024">
    <property type="protein sequence ID" value="SFM50671.1"/>
    <property type="molecule type" value="Genomic_DNA"/>
</dbReference>
<dbReference type="OrthoDB" id="9808041at2"/>
<evidence type="ECO:0000256" key="4">
    <source>
        <dbReference type="ARBA" id="ARBA00022679"/>
    </source>
</evidence>